<evidence type="ECO:0000313" key="3">
    <source>
        <dbReference type="Proteomes" id="UP000268094"/>
    </source>
</evidence>
<dbReference type="AlphaFoldDB" id="A0A3A8IP82"/>
<feature type="chain" id="PRO_5017338343" description="Lipoprotein" evidence="1">
    <location>
        <begin position="19"/>
        <end position="241"/>
    </location>
</feature>
<dbReference type="RefSeq" id="WP_120543881.1">
    <property type="nucleotide sequence ID" value="NZ_RAVZ01000250.1"/>
</dbReference>
<evidence type="ECO:0000256" key="1">
    <source>
        <dbReference type="SAM" id="SignalP"/>
    </source>
</evidence>
<feature type="signal peptide" evidence="1">
    <location>
        <begin position="1"/>
        <end position="18"/>
    </location>
</feature>
<gene>
    <name evidence="2" type="ORF">D7V88_29045</name>
</gene>
<dbReference type="OrthoDB" id="5502219at2"/>
<evidence type="ECO:0008006" key="4">
    <source>
        <dbReference type="Google" id="ProtNLM"/>
    </source>
</evidence>
<dbReference type="PROSITE" id="PS51257">
    <property type="entry name" value="PROKAR_LIPOPROTEIN"/>
    <property type="match status" value="1"/>
</dbReference>
<keyword evidence="1" id="KW-0732">Signal</keyword>
<name>A0A3A8IP82_9BACT</name>
<dbReference type="EMBL" id="RAVZ01000250">
    <property type="protein sequence ID" value="RKG79173.1"/>
    <property type="molecule type" value="Genomic_DNA"/>
</dbReference>
<dbReference type="Proteomes" id="UP000268094">
    <property type="component" value="Unassembled WGS sequence"/>
</dbReference>
<reference evidence="3" key="1">
    <citation type="submission" date="2018-09" db="EMBL/GenBank/DDBJ databases">
        <authorList>
            <person name="Livingstone P.G."/>
            <person name="Whitworth D.E."/>
        </authorList>
    </citation>
    <scope>NUCLEOTIDE SEQUENCE [LARGE SCALE GENOMIC DNA]</scope>
    <source>
        <strain evidence="3">CA054A</strain>
    </source>
</reference>
<protein>
    <recommendedName>
        <fullName evidence="4">Lipoprotein</fullName>
    </recommendedName>
</protein>
<accession>A0A3A8IP82</accession>
<organism evidence="2 3">
    <name type="scientific">Corallococcus terminator</name>
    <dbReference type="NCBI Taxonomy" id="2316733"/>
    <lineage>
        <taxon>Bacteria</taxon>
        <taxon>Pseudomonadati</taxon>
        <taxon>Myxococcota</taxon>
        <taxon>Myxococcia</taxon>
        <taxon>Myxococcales</taxon>
        <taxon>Cystobacterineae</taxon>
        <taxon>Myxococcaceae</taxon>
        <taxon>Corallococcus</taxon>
    </lineage>
</organism>
<keyword evidence="3" id="KW-1185">Reference proteome</keyword>
<comment type="caution">
    <text evidence="2">The sequence shown here is derived from an EMBL/GenBank/DDBJ whole genome shotgun (WGS) entry which is preliminary data.</text>
</comment>
<evidence type="ECO:0000313" key="2">
    <source>
        <dbReference type="EMBL" id="RKG79173.1"/>
    </source>
</evidence>
<proteinExistence type="predicted"/>
<sequence>MPSRIRAILMTGVLAVLAACTPTTTGPMVMRMGPGMSNERFYQIGFRSGPRLSAPQLSERGELDGTFQGDAKPFNSEQWGIAFDGAVTLPLDERLSLHVGLQGEFFLAPVPGYGLYSGLSYYIGSPTVGLAPAFAVRGASDFGLGDTDSTSSLFGMEGTCAFTVHPEPGMSLGLVPFFGVNQSLVNPGSQVTSVYYGAVVAAQISLGEAGKSKLEVSGGYGRARANGSSWNVPIAGVRGGR</sequence>